<dbReference type="AlphaFoldDB" id="A0A6A4HL55"/>
<evidence type="ECO:0000256" key="1">
    <source>
        <dbReference type="SAM" id="MobiDB-lite"/>
    </source>
</evidence>
<accession>A0A6A4HL55</accession>
<name>A0A6A4HL55_9AGAR</name>
<dbReference type="Proteomes" id="UP000799118">
    <property type="component" value="Unassembled WGS sequence"/>
</dbReference>
<protein>
    <submittedName>
        <fullName evidence="2">Uncharacterized protein</fullName>
    </submittedName>
</protein>
<gene>
    <name evidence="2" type="ORF">BT96DRAFT_993822</name>
</gene>
<feature type="compositionally biased region" description="Low complexity" evidence="1">
    <location>
        <begin position="74"/>
        <end position="88"/>
    </location>
</feature>
<sequence>MPGLYVSVGVMLRCKMRFNYSIAALSLVCTTLFAVPLGAKTNVETLVPSKRDLSFSKEKGIIFNNMALTKGIKSTTSNTKASSNAKAAPHSHSKPSETPEVVITYPSVTQIQAVHPDSNPLKCTDDAEEIVQKDAVTALLNAAKDTVKLPLKYTFTNEEDCLCFARTDPMYGTVLFGFIVKNTEEGKCSDHLEHVRNGQVCQGKTDSLGTGGDNEVYGWIRAPPDYETIFSKEPPP</sequence>
<reference evidence="2" key="1">
    <citation type="journal article" date="2019" name="Environ. Microbiol.">
        <title>Fungal ecological strategies reflected in gene transcription - a case study of two litter decomposers.</title>
        <authorList>
            <person name="Barbi F."/>
            <person name="Kohler A."/>
            <person name="Barry K."/>
            <person name="Baskaran P."/>
            <person name="Daum C."/>
            <person name="Fauchery L."/>
            <person name="Ihrmark K."/>
            <person name="Kuo A."/>
            <person name="LaButti K."/>
            <person name="Lipzen A."/>
            <person name="Morin E."/>
            <person name="Grigoriev I.V."/>
            <person name="Henrissat B."/>
            <person name="Lindahl B."/>
            <person name="Martin F."/>
        </authorList>
    </citation>
    <scope>NUCLEOTIDE SEQUENCE</scope>
    <source>
        <strain evidence="2">JB14</strain>
    </source>
</reference>
<dbReference type="EMBL" id="ML769467">
    <property type="protein sequence ID" value="KAE9399642.1"/>
    <property type="molecule type" value="Genomic_DNA"/>
</dbReference>
<organism evidence="2 3">
    <name type="scientific">Gymnopus androsaceus JB14</name>
    <dbReference type="NCBI Taxonomy" id="1447944"/>
    <lineage>
        <taxon>Eukaryota</taxon>
        <taxon>Fungi</taxon>
        <taxon>Dikarya</taxon>
        <taxon>Basidiomycota</taxon>
        <taxon>Agaricomycotina</taxon>
        <taxon>Agaricomycetes</taxon>
        <taxon>Agaricomycetidae</taxon>
        <taxon>Agaricales</taxon>
        <taxon>Marasmiineae</taxon>
        <taxon>Omphalotaceae</taxon>
        <taxon>Gymnopus</taxon>
    </lineage>
</organism>
<evidence type="ECO:0000313" key="3">
    <source>
        <dbReference type="Proteomes" id="UP000799118"/>
    </source>
</evidence>
<keyword evidence="3" id="KW-1185">Reference proteome</keyword>
<feature type="region of interest" description="Disordered" evidence="1">
    <location>
        <begin position="74"/>
        <end position="98"/>
    </location>
</feature>
<evidence type="ECO:0000313" key="2">
    <source>
        <dbReference type="EMBL" id="KAE9399642.1"/>
    </source>
</evidence>
<proteinExistence type="predicted"/>